<reference evidence="1" key="1">
    <citation type="journal article" date="2023" name="G3 (Bethesda)">
        <title>Whole genome assembly and annotation of the endangered Caribbean coral Acropora cervicornis.</title>
        <authorList>
            <person name="Selwyn J.D."/>
            <person name="Vollmer S.V."/>
        </authorList>
    </citation>
    <scope>NUCLEOTIDE SEQUENCE</scope>
    <source>
        <strain evidence="1">K2</strain>
    </source>
</reference>
<name>A0AAD9V1Z3_ACRCE</name>
<dbReference type="EMBL" id="JARQWQ010000045">
    <property type="protein sequence ID" value="KAK2558349.1"/>
    <property type="molecule type" value="Genomic_DNA"/>
</dbReference>
<gene>
    <name evidence="1" type="ORF">P5673_019490</name>
</gene>
<keyword evidence="2" id="KW-1185">Reference proteome</keyword>
<reference evidence="1" key="2">
    <citation type="journal article" date="2023" name="Science">
        <title>Genomic signatures of disease resistance in endangered staghorn corals.</title>
        <authorList>
            <person name="Vollmer S.V."/>
            <person name="Selwyn J.D."/>
            <person name="Despard B.A."/>
            <person name="Roesel C.L."/>
        </authorList>
    </citation>
    <scope>NUCLEOTIDE SEQUENCE</scope>
    <source>
        <strain evidence="1">K2</strain>
    </source>
</reference>
<protein>
    <submittedName>
        <fullName evidence="1">Uncharacterized protein</fullName>
    </submittedName>
</protein>
<sequence length="147" mass="16806">MQLLAVDVVRYSPRRLTYFNNFNTLPLQQSLNKILKKQERLATIHSRSESIGSKFKLEVGFISELGCMRRNTMRLFVMRIYPIGLLLISCIAERESLGLNLQTSLRGMNSTVITVPTLTTELFYVTACMASKKKQTNTTLRPLTEKD</sequence>
<dbReference type="AlphaFoldDB" id="A0AAD9V1Z3"/>
<accession>A0AAD9V1Z3</accession>
<dbReference type="Proteomes" id="UP001249851">
    <property type="component" value="Unassembled WGS sequence"/>
</dbReference>
<evidence type="ECO:0000313" key="2">
    <source>
        <dbReference type="Proteomes" id="UP001249851"/>
    </source>
</evidence>
<comment type="caution">
    <text evidence="1">The sequence shown here is derived from an EMBL/GenBank/DDBJ whole genome shotgun (WGS) entry which is preliminary data.</text>
</comment>
<proteinExistence type="predicted"/>
<evidence type="ECO:0000313" key="1">
    <source>
        <dbReference type="EMBL" id="KAK2558349.1"/>
    </source>
</evidence>
<organism evidence="1 2">
    <name type="scientific">Acropora cervicornis</name>
    <name type="common">Staghorn coral</name>
    <dbReference type="NCBI Taxonomy" id="6130"/>
    <lineage>
        <taxon>Eukaryota</taxon>
        <taxon>Metazoa</taxon>
        <taxon>Cnidaria</taxon>
        <taxon>Anthozoa</taxon>
        <taxon>Hexacorallia</taxon>
        <taxon>Scleractinia</taxon>
        <taxon>Astrocoeniina</taxon>
        <taxon>Acroporidae</taxon>
        <taxon>Acropora</taxon>
    </lineage>
</organism>